<protein>
    <recommendedName>
        <fullName evidence="2">Outer membrane lipoprotein BamD-like domain-containing protein</fullName>
    </recommendedName>
</protein>
<accession>X1NXX3</accession>
<feature type="domain" description="Outer membrane lipoprotein BamD-like" evidence="2">
    <location>
        <begin position="61"/>
        <end position="148"/>
    </location>
</feature>
<dbReference type="Gene3D" id="1.25.40.10">
    <property type="entry name" value="Tetratricopeptide repeat domain"/>
    <property type="match status" value="3"/>
</dbReference>
<reference evidence="3" key="1">
    <citation type="journal article" date="2014" name="Front. Microbiol.">
        <title>High frequency of phylogenetically diverse reductive dehalogenase-homologous genes in deep subseafloor sedimentary metagenomes.</title>
        <authorList>
            <person name="Kawai M."/>
            <person name="Futagami T."/>
            <person name="Toyoda A."/>
            <person name="Takaki Y."/>
            <person name="Nishi S."/>
            <person name="Hori S."/>
            <person name="Arai W."/>
            <person name="Tsubouchi T."/>
            <person name="Morono Y."/>
            <person name="Uchiyama I."/>
            <person name="Ito T."/>
            <person name="Fujiyama A."/>
            <person name="Inagaki F."/>
            <person name="Takami H."/>
        </authorList>
    </citation>
    <scope>NUCLEOTIDE SEQUENCE</scope>
    <source>
        <strain evidence="3">Expedition CK06-06</strain>
    </source>
</reference>
<feature type="non-terminal residue" evidence="3">
    <location>
        <position position="276"/>
    </location>
</feature>
<dbReference type="Pfam" id="PF13525">
    <property type="entry name" value="YfiO"/>
    <property type="match status" value="2"/>
</dbReference>
<dbReference type="EMBL" id="BARV01020094">
    <property type="protein sequence ID" value="GAI23499.1"/>
    <property type="molecule type" value="Genomic_DNA"/>
</dbReference>
<dbReference type="PROSITE" id="PS50005">
    <property type="entry name" value="TPR"/>
    <property type="match status" value="3"/>
</dbReference>
<dbReference type="AlphaFoldDB" id="X1NXX3"/>
<evidence type="ECO:0000313" key="3">
    <source>
        <dbReference type="EMBL" id="GAI23499.1"/>
    </source>
</evidence>
<organism evidence="3">
    <name type="scientific">marine sediment metagenome</name>
    <dbReference type="NCBI Taxonomy" id="412755"/>
    <lineage>
        <taxon>unclassified sequences</taxon>
        <taxon>metagenomes</taxon>
        <taxon>ecological metagenomes</taxon>
    </lineage>
</organism>
<sequence length="276" mass="32488">GLGLAYSRQGDKEKAVLEFQEFVEKYPQTELIKSAHFELGKNLYSLKKYKLAISELKEISTAEALYLRGKAAEELGDQEGEISAFEELREKFPQSEYSQEAYFKLGNYYYNQKRYKETIEEFKKISQIFPHSSLISETYYWMGWSYFKLTEYQKASECFKKVGEDDINLKLAQRAIFMAAESLYNLEDYQKAREEYRDFIGKYPKAELSVNAQYAIAWTFLENKEYEPSIQEFKKLISIYPESKFVEEAQFRIGKGYFLLGNKDEAKTELEKFIDG</sequence>
<evidence type="ECO:0000259" key="2">
    <source>
        <dbReference type="Pfam" id="PF13525"/>
    </source>
</evidence>
<name>X1NXX3_9ZZZZ</name>
<feature type="non-terminal residue" evidence="3">
    <location>
        <position position="1"/>
    </location>
</feature>
<dbReference type="PANTHER" id="PTHR12558">
    <property type="entry name" value="CELL DIVISION CYCLE 16,23,27"/>
    <property type="match status" value="1"/>
</dbReference>
<dbReference type="Pfam" id="PF13174">
    <property type="entry name" value="TPR_6"/>
    <property type="match status" value="1"/>
</dbReference>
<gene>
    <name evidence="3" type="ORF">S06H3_33635</name>
</gene>
<dbReference type="PANTHER" id="PTHR12558:SF13">
    <property type="entry name" value="CELL DIVISION CYCLE PROTEIN 27 HOMOLOG"/>
    <property type="match status" value="1"/>
</dbReference>
<proteinExistence type="predicted"/>
<dbReference type="InterPro" id="IPR019734">
    <property type="entry name" value="TPR_rpt"/>
</dbReference>
<comment type="caution">
    <text evidence="3">The sequence shown here is derived from an EMBL/GenBank/DDBJ whole genome shotgun (WGS) entry which is preliminary data.</text>
</comment>
<feature type="domain" description="Outer membrane lipoprotein BamD-like" evidence="2">
    <location>
        <begin position="150"/>
        <end position="253"/>
    </location>
</feature>
<evidence type="ECO:0000256" key="1">
    <source>
        <dbReference type="ARBA" id="ARBA00022729"/>
    </source>
</evidence>
<keyword evidence="1" id="KW-0732">Signal</keyword>
<dbReference type="SMART" id="SM00028">
    <property type="entry name" value="TPR"/>
    <property type="match status" value="4"/>
</dbReference>
<dbReference type="InterPro" id="IPR039565">
    <property type="entry name" value="BamD-like"/>
</dbReference>
<dbReference type="SUPFAM" id="SSF48452">
    <property type="entry name" value="TPR-like"/>
    <property type="match status" value="2"/>
</dbReference>
<dbReference type="InterPro" id="IPR011990">
    <property type="entry name" value="TPR-like_helical_dom_sf"/>
</dbReference>